<keyword evidence="2" id="KW-1185">Reference proteome</keyword>
<proteinExistence type="predicted"/>
<protein>
    <submittedName>
        <fullName evidence="1">Hypp5490 protein</fullName>
    </submittedName>
</protein>
<sequence length="328" mass="40523">MGMRHVGFVNGYLKRHYRYVYRITNHRLYYRIAIYHRHNIQCDNKRDNRFCNNSTNYSIVYCRDYAYNYRYVFRHTNHRFNDRTKIYHHNNIWCDNEGDNRVANINSTDHGTGVHCPYNALSKYRCPNRTTNYNFHYRTTIYYHNNIYCDYRWDNGFSNNHTSYRNVVLCRDNASCIYRDVYRITNYRIYFKIALYYPDNFWNDNKENINNRGNDSIVVFCRRDYSGINRVANNKANHSSIVYLRDNVSSNYIFVYRSTNHRYVDRIINYSFYYSTTVYHHNYIQWDDDGDNRVRYNRADHNAIVYLRDNICFIYRFVYRSTNEWLYY</sequence>
<name>A0A8J9W6A3_BRALA</name>
<dbReference type="EMBL" id="OV696695">
    <property type="protein sequence ID" value="CAH1237986.1"/>
    <property type="molecule type" value="Genomic_DNA"/>
</dbReference>
<dbReference type="AlphaFoldDB" id="A0A8J9W6A3"/>
<reference evidence="1" key="1">
    <citation type="submission" date="2022-01" db="EMBL/GenBank/DDBJ databases">
        <authorList>
            <person name="Braso-Vives M."/>
        </authorList>
    </citation>
    <scope>NUCLEOTIDE SEQUENCE</scope>
</reference>
<accession>A0A8J9W6A3</accession>
<organism evidence="1 2">
    <name type="scientific">Branchiostoma lanceolatum</name>
    <name type="common">Common lancelet</name>
    <name type="synonym">Amphioxus lanceolatum</name>
    <dbReference type="NCBI Taxonomy" id="7740"/>
    <lineage>
        <taxon>Eukaryota</taxon>
        <taxon>Metazoa</taxon>
        <taxon>Chordata</taxon>
        <taxon>Cephalochordata</taxon>
        <taxon>Leptocardii</taxon>
        <taxon>Amphioxiformes</taxon>
        <taxon>Branchiostomatidae</taxon>
        <taxon>Branchiostoma</taxon>
    </lineage>
</organism>
<evidence type="ECO:0000313" key="1">
    <source>
        <dbReference type="EMBL" id="CAH1237986.1"/>
    </source>
</evidence>
<dbReference type="OrthoDB" id="10678735at2759"/>
<evidence type="ECO:0000313" key="2">
    <source>
        <dbReference type="Proteomes" id="UP000838412"/>
    </source>
</evidence>
<gene>
    <name evidence="1" type="primary">Hypp5490</name>
    <name evidence="1" type="ORF">BLAG_LOCUS2757</name>
</gene>
<dbReference type="Proteomes" id="UP000838412">
    <property type="component" value="Chromosome 10"/>
</dbReference>